<evidence type="ECO:0000313" key="4">
    <source>
        <dbReference type="RefSeq" id="XP_052111697.1"/>
    </source>
</evidence>
<proteinExistence type="inferred from homology"/>
<keyword evidence="3" id="KW-1185">Reference proteome</keyword>
<comment type="similarity">
    <text evidence="1">Belongs to the plant acyltransferase family.</text>
</comment>
<name>A0A9C6TCL5_ARADU</name>
<gene>
    <name evidence="4" type="primary">LOC127743085</name>
</gene>
<evidence type="ECO:0000256" key="1">
    <source>
        <dbReference type="ARBA" id="ARBA00009861"/>
    </source>
</evidence>
<feature type="compositionally biased region" description="Low complexity" evidence="2">
    <location>
        <begin position="110"/>
        <end position="130"/>
    </location>
</feature>
<dbReference type="PANTHER" id="PTHR31642:SF322">
    <property type="entry name" value="SHIKIMATE_QUINATE HYDROXYCINNAMOYLTRANSFERASE"/>
    <property type="match status" value="1"/>
</dbReference>
<evidence type="ECO:0000313" key="3">
    <source>
        <dbReference type="Proteomes" id="UP000515211"/>
    </source>
</evidence>
<dbReference type="RefSeq" id="XP_052111697.1">
    <property type="nucleotide sequence ID" value="XM_052255737.1"/>
</dbReference>
<dbReference type="GeneID" id="127743085"/>
<accession>A0A9C6TCL5</accession>
<sequence length="331" mass="36249">MEAGLRKTAQESYQSLFQDLVSVKKDLLNSRNAYAELEDSIADGAEEAWRIFKEQVGVIAPDLDLSPLDSDKVVIDGAIVDPPATLIVSESELKTRGQRIIEFPPRSKDASSSSVVPPTSSSSPVVASLPGPGGALPDSGGGDPYESIAAHIWRCACKARHVDHNQPTVVLTVAGVRNRLKPPLPLNYFGNATHPTVTPTCLSGDIASKPLRYGAQKIREAIELLTDEYLRSVFEFIGRQEHVGWLRPKLNSEPPFLGNPNLNIWSWMSNMPTYGPDFGWGRPLYMGPCEVIGDGRAFIMPAPTGDGTLSIVIRLQTPHLQPFQKFFYEDI</sequence>
<dbReference type="PANTHER" id="PTHR31642">
    <property type="entry name" value="TRICHOTHECENE 3-O-ACETYLTRANSFERASE"/>
    <property type="match status" value="1"/>
</dbReference>
<protein>
    <submittedName>
        <fullName evidence="4">Shikimate O-hydroxycinnamoyltransferase-like</fullName>
    </submittedName>
</protein>
<feature type="compositionally biased region" description="Gly residues" evidence="2">
    <location>
        <begin position="131"/>
        <end position="141"/>
    </location>
</feature>
<evidence type="ECO:0000256" key="2">
    <source>
        <dbReference type="SAM" id="MobiDB-lite"/>
    </source>
</evidence>
<dbReference type="Gene3D" id="3.30.559.10">
    <property type="entry name" value="Chloramphenicol acetyltransferase-like domain"/>
    <property type="match status" value="1"/>
</dbReference>
<dbReference type="InterPro" id="IPR023213">
    <property type="entry name" value="CAT-like_dom_sf"/>
</dbReference>
<dbReference type="GO" id="GO:0016747">
    <property type="term" value="F:acyltransferase activity, transferring groups other than amino-acyl groups"/>
    <property type="evidence" value="ECO:0007669"/>
    <property type="project" value="TreeGrafter"/>
</dbReference>
<organism evidence="3 4">
    <name type="scientific">Arachis duranensis</name>
    <name type="common">Wild peanut</name>
    <dbReference type="NCBI Taxonomy" id="130453"/>
    <lineage>
        <taxon>Eukaryota</taxon>
        <taxon>Viridiplantae</taxon>
        <taxon>Streptophyta</taxon>
        <taxon>Embryophyta</taxon>
        <taxon>Tracheophyta</taxon>
        <taxon>Spermatophyta</taxon>
        <taxon>Magnoliopsida</taxon>
        <taxon>eudicotyledons</taxon>
        <taxon>Gunneridae</taxon>
        <taxon>Pentapetalae</taxon>
        <taxon>rosids</taxon>
        <taxon>fabids</taxon>
        <taxon>Fabales</taxon>
        <taxon>Fabaceae</taxon>
        <taxon>Papilionoideae</taxon>
        <taxon>50 kb inversion clade</taxon>
        <taxon>dalbergioids sensu lato</taxon>
        <taxon>Dalbergieae</taxon>
        <taxon>Pterocarpus clade</taxon>
        <taxon>Arachis</taxon>
    </lineage>
</organism>
<reference evidence="3" key="1">
    <citation type="journal article" date="2016" name="Nat. Genet.">
        <title>The genome sequences of Arachis duranensis and Arachis ipaensis, the diploid ancestors of cultivated peanut.</title>
        <authorList>
            <person name="Bertioli D.J."/>
            <person name="Cannon S.B."/>
            <person name="Froenicke L."/>
            <person name="Huang G."/>
            <person name="Farmer A.D."/>
            <person name="Cannon E.K."/>
            <person name="Liu X."/>
            <person name="Gao D."/>
            <person name="Clevenger J."/>
            <person name="Dash S."/>
            <person name="Ren L."/>
            <person name="Moretzsohn M.C."/>
            <person name="Shirasawa K."/>
            <person name="Huang W."/>
            <person name="Vidigal B."/>
            <person name="Abernathy B."/>
            <person name="Chu Y."/>
            <person name="Niederhuth C.E."/>
            <person name="Umale P."/>
            <person name="Araujo A.C."/>
            <person name="Kozik A."/>
            <person name="Kim K.D."/>
            <person name="Burow M.D."/>
            <person name="Varshney R.K."/>
            <person name="Wang X."/>
            <person name="Zhang X."/>
            <person name="Barkley N."/>
            <person name="Guimaraes P.M."/>
            <person name="Isobe S."/>
            <person name="Guo B."/>
            <person name="Liao B."/>
            <person name="Stalker H.T."/>
            <person name="Schmitz R.J."/>
            <person name="Scheffler B.E."/>
            <person name="Leal-Bertioli S.C."/>
            <person name="Xun X."/>
            <person name="Jackson S.A."/>
            <person name="Michelmore R."/>
            <person name="Ozias-Akins P."/>
        </authorList>
    </citation>
    <scope>NUCLEOTIDE SEQUENCE [LARGE SCALE GENOMIC DNA]</scope>
    <source>
        <strain evidence="3">cv. V14167</strain>
    </source>
</reference>
<reference evidence="4" key="2">
    <citation type="submission" date="2025-08" db="UniProtKB">
        <authorList>
            <consortium name="RefSeq"/>
        </authorList>
    </citation>
    <scope>IDENTIFICATION</scope>
    <source>
        <tissue evidence="4">Whole plant</tissue>
    </source>
</reference>
<dbReference type="AlphaFoldDB" id="A0A9C6TCL5"/>
<dbReference type="Proteomes" id="UP000515211">
    <property type="component" value="Chromosome 10"/>
</dbReference>
<feature type="region of interest" description="Disordered" evidence="2">
    <location>
        <begin position="102"/>
        <end position="141"/>
    </location>
</feature>
<dbReference type="KEGG" id="adu:127743085"/>
<dbReference type="InterPro" id="IPR050317">
    <property type="entry name" value="Plant_Fungal_Acyltransferase"/>
</dbReference>
<dbReference type="Pfam" id="PF02458">
    <property type="entry name" value="Transferase"/>
    <property type="match status" value="1"/>
</dbReference>